<reference evidence="3 4" key="1">
    <citation type="journal article" date="2014" name="Genome Biol. Evol.">
        <title>The secreted proteins of Achlya hypogyna and Thraustotheca clavata identify the ancestral oomycete secretome and reveal gene acquisitions by horizontal gene transfer.</title>
        <authorList>
            <person name="Misner I."/>
            <person name="Blouin N."/>
            <person name="Leonard G."/>
            <person name="Richards T.A."/>
            <person name="Lane C.E."/>
        </authorList>
    </citation>
    <scope>NUCLEOTIDE SEQUENCE [LARGE SCALE GENOMIC DNA]</scope>
    <source>
        <strain evidence="3 4">ATCC 34112</strain>
    </source>
</reference>
<name>A0A1V9ZG11_9STRA</name>
<comment type="caution">
    <text evidence="3">The sequence shown here is derived from an EMBL/GenBank/DDBJ whole genome shotgun (WGS) entry which is preliminary data.</text>
</comment>
<dbReference type="AlphaFoldDB" id="A0A1V9ZG11"/>
<dbReference type="EMBL" id="JNBS01001941">
    <property type="protein sequence ID" value="OQR96887.1"/>
    <property type="molecule type" value="Genomic_DNA"/>
</dbReference>
<proteinExistence type="predicted"/>
<dbReference type="PANTHER" id="PTHR21549:SF1">
    <property type="entry name" value="COILED-COIL DOMAIN-CONTAINING PROTEIN 148"/>
    <property type="match status" value="1"/>
</dbReference>
<dbReference type="Proteomes" id="UP000243217">
    <property type="component" value="Unassembled WGS sequence"/>
</dbReference>
<evidence type="ECO:0000313" key="4">
    <source>
        <dbReference type="Proteomes" id="UP000243217"/>
    </source>
</evidence>
<accession>A0A1V9ZG11</accession>
<organism evidence="3 4">
    <name type="scientific">Thraustotheca clavata</name>
    <dbReference type="NCBI Taxonomy" id="74557"/>
    <lineage>
        <taxon>Eukaryota</taxon>
        <taxon>Sar</taxon>
        <taxon>Stramenopiles</taxon>
        <taxon>Oomycota</taxon>
        <taxon>Saprolegniomycetes</taxon>
        <taxon>Saprolegniales</taxon>
        <taxon>Achlyaceae</taxon>
        <taxon>Thraustotheca</taxon>
    </lineage>
</organism>
<dbReference type="OrthoDB" id="448087at2759"/>
<sequence>KNANGVRKKLFRATAGLSLYEQSNLANSIANTGNNVLETIENMKIRSQKQKKSTKESTAKFQWLHDHMHLKKLEQAATKDVDAMILKMVNDIQTNSDATPDTNTYEASIQAAVEEIQAQRLKQLTIIQNDRENRVAMKRLLSNIQKEAAIQGPDWFSNVKVQLQRLMLDSIIGQHTLYEQLWNEASICEKGLQQACQSLCRDRSNISKSIGIPPEEVWKQLLASIIPERNEEDSQDDMLLDPIIKYNTLLEFESLQRHLNNDLAELESKYKETIEPLGCEYNGSIASKHPGWTDEDHERYLKIFKDCEPKGIRNDAFLTRLTPVLPNKSKKELGMHDKWYRTNKRYLQQTQERQAEYTRKYDQTFEKSKACITEAIETQKLKQSTQSEMARRTQMQAILHAKVEKFQLKRSVKAELIAHQNEIARLEAEAIQNAIETKRKKEYELKKKLLQDHKGWQELNDIAKEEALAKERQIEEELKLERDTINAERVLYRKKELEAKTELQKQHIQLEALEEQERIRALEALKLETPYAEKLSQIQMDPERTRQPTVAFQANVEAANEALPVHEAGLFPSHGYDTDKLFKDARFRLGIALQDAGLAKTEYAKHAMANITVRNAGSYRHSVQPKTQLW</sequence>
<gene>
    <name evidence="3" type="ORF">THRCLA_07136</name>
</gene>
<evidence type="ECO:0000256" key="1">
    <source>
        <dbReference type="ARBA" id="ARBA00023054"/>
    </source>
</evidence>
<feature type="non-terminal residue" evidence="3">
    <location>
        <position position="1"/>
    </location>
</feature>
<keyword evidence="4" id="KW-1185">Reference proteome</keyword>
<dbReference type="PANTHER" id="PTHR21549">
    <property type="entry name" value="MUTATED IN BLADDER CANCER 1"/>
    <property type="match status" value="1"/>
</dbReference>
<keyword evidence="1 2" id="KW-0175">Coiled coil</keyword>
<feature type="coiled-coil region" evidence="2">
    <location>
        <begin position="409"/>
        <end position="525"/>
    </location>
</feature>
<evidence type="ECO:0000256" key="2">
    <source>
        <dbReference type="SAM" id="Coils"/>
    </source>
</evidence>
<dbReference type="InterPro" id="IPR039902">
    <property type="entry name" value="CCDC148/CCDC112"/>
</dbReference>
<evidence type="ECO:0000313" key="3">
    <source>
        <dbReference type="EMBL" id="OQR96887.1"/>
    </source>
</evidence>
<protein>
    <submittedName>
        <fullName evidence="3">Uncharacterized protein</fullName>
    </submittedName>
</protein>